<accession>A0ABQ2NEQ1</accession>
<evidence type="ECO:0000259" key="1">
    <source>
        <dbReference type="Pfam" id="PF00246"/>
    </source>
</evidence>
<dbReference type="InterPro" id="IPR000834">
    <property type="entry name" value="Peptidase_M14"/>
</dbReference>
<proteinExistence type="predicted"/>
<comment type="caution">
    <text evidence="2">The sequence shown here is derived from an EMBL/GenBank/DDBJ whole genome shotgun (WGS) entry which is preliminary data.</text>
</comment>
<sequence>MNFNFQYQKNPNFPNRYISPESLHQFIYENLSDYVSEIGKSTLGFPIYKFSYGSGDINILAWSQMHGNESNSTHCMLDLWYSLESQPELKERIFKNISLDFIFMLNPDGSKAWARRNALDIDMNRDYLQGASCEMQLLKEIAFSKKYDYAFNLHEQRTLFSTNSKNPATLSFLAPSQDFERSVTETRKKSMAVISAIYNALKAQIPNQIARYSDEFYPTSTGDNLMKAGIPVILFEGGHFPDDYQRFGTRKYYTIALFTALSSIGLLENKTFGYERYFEIPENKESHFDIIYRNVKLNTDFECVLDIAIQYKEEIKDGDDEISFVPIVVEVGDLHRKKGWKEINCAGKKFISQNKFPKLDAVQNFTIE</sequence>
<gene>
    <name evidence="2" type="ORF">GCM10010992_02190</name>
</gene>
<dbReference type="Proteomes" id="UP000620064">
    <property type="component" value="Unassembled WGS sequence"/>
</dbReference>
<dbReference type="Pfam" id="PF00246">
    <property type="entry name" value="Peptidase_M14"/>
    <property type="match status" value="1"/>
</dbReference>
<dbReference type="Gene3D" id="3.40.630.10">
    <property type="entry name" value="Zn peptidases"/>
    <property type="match status" value="1"/>
</dbReference>
<keyword evidence="3" id="KW-1185">Reference proteome</keyword>
<dbReference type="SUPFAM" id="SSF53187">
    <property type="entry name" value="Zn-dependent exopeptidases"/>
    <property type="match status" value="1"/>
</dbReference>
<protein>
    <submittedName>
        <fullName evidence="2">Peptidase M14</fullName>
    </submittedName>
</protein>
<dbReference type="RefSeq" id="WP_188616232.1">
    <property type="nucleotide sequence ID" value="NZ_BMLV01000001.1"/>
</dbReference>
<reference evidence="3" key="1">
    <citation type="journal article" date="2019" name="Int. J. Syst. Evol. Microbiol.">
        <title>The Global Catalogue of Microorganisms (GCM) 10K type strain sequencing project: providing services to taxonomists for standard genome sequencing and annotation.</title>
        <authorList>
            <consortium name="The Broad Institute Genomics Platform"/>
            <consortium name="The Broad Institute Genome Sequencing Center for Infectious Disease"/>
            <person name="Wu L."/>
            <person name="Ma J."/>
        </authorList>
    </citation>
    <scope>NUCLEOTIDE SEQUENCE [LARGE SCALE GENOMIC DNA]</scope>
    <source>
        <strain evidence="3">CGMCC 1.7656</strain>
    </source>
</reference>
<feature type="domain" description="Peptidase M14" evidence="1">
    <location>
        <begin position="35"/>
        <end position="158"/>
    </location>
</feature>
<organism evidence="2 3">
    <name type="scientific">Cloacibacterium rupense</name>
    <dbReference type="NCBI Taxonomy" id="517423"/>
    <lineage>
        <taxon>Bacteria</taxon>
        <taxon>Pseudomonadati</taxon>
        <taxon>Bacteroidota</taxon>
        <taxon>Flavobacteriia</taxon>
        <taxon>Flavobacteriales</taxon>
        <taxon>Weeksellaceae</taxon>
    </lineage>
</organism>
<name>A0ABQ2NEQ1_9FLAO</name>
<dbReference type="EMBL" id="BMLV01000001">
    <property type="protein sequence ID" value="GGP01512.1"/>
    <property type="molecule type" value="Genomic_DNA"/>
</dbReference>
<evidence type="ECO:0000313" key="3">
    <source>
        <dbReference type="Proteomes" id="UP000620064"/>
    </source>
</evidence>
<evidence type="ECO:0000313" key="2">
    <source>
        <dbReference type="EMBL" id="GGP01512.1"/>
    </source>
</evidence>